<dbReference type="SMART" id="SM00448">
    <property type="entry name" value="REC"/>
    <property type="match status" value="1"/>
</dbReference>
<dbReference type="InterPro" id="IPR009057">
    <property type="entry name" value="Homeodomain-like_sf"/>
</dbReference>
<dbReference type="PROSITE" id="PS00041">
    <property type="entry name" value="HTH_ARAC_FAMILY_1"/>
    <property type="match status" value="1"/>
</dbReference>
<keyword evidence="3" id="KW-0238">DNA-binding</keyword>
<evidence type="ECO:0000313" key="9">
    <source>
        <dbReference type="EMBL" id="ODR57485.1"/>
    </source>
</evidence>
<feature type="domain" description="HTH araC/xylS-type" evidence="7">
    <location>
        <begin position="417"/>
        <end position="515"/>
    </location>
</feature>
<keyword evidence="6" id="KW-0597">Phosphoprotein</keyword>
<dbReference type="InterPro" id="IPR018062">
    <property type="entry name" value="HTH_AraC-typ_CS"/>
</dbReference>
<dbReference type="PANTHER" id="PTHR43280:SF28">
    <property type="entry name" value="HTH-TYPE TRANSCRIPTIONAL ACTIVATOR RHAS"/>
    <property type="match status" value="1"/>
</dbReference>
<dbReference type="CDD" id="cd17536">
    <property type="entry name" value="REC_YesN-like"/>
    <property type="match status" value="1"/>
</dbReference>
<proteinExistence type="predicted"/>
<dbReference type="InterPro" id="IPR001789">
    <property type="entry name" value="Sig_transdc_resp-reg_receiver"/>
</dbReference>
<sequence>MNRKIKVLVVDDEILVRIGIIHAIRWEDNGFEIVGEASDGESCLQMAERLRPDLIVLDINMPGMNGIQVLHELKERDYPGKVIMLTCYDEFEYVREALKGGASDYVLKSNLNENGLLGSILSLDYGDEKQAGREEQFDQKIMAEKYLRQKIDGFSCGRDGKLTFSVSCFCVIAGRIRNMDKVLSRYEQKGMELFYSSLNSILEQALQRYREYDVIQYTMDTIGIFISFSDTSSTQEIHLRIRRLVPHIHSIVQNYLDLDMIFGISSFQFGEKEIKKAWEQAGLMLDRSFFEKRDIFFFDDLYEYYRNRDAVYKEITDREVQLKSCIVDGRLEEIREGIQAYFEQLRKGKIAESRYVVSFCQDVVKLIQAQGRNWGDIQILQEISEQETLEEMESLIYAYLDKVIPESGDQNANWLVRRACEYIRENYRQDITLSNIAEYLELSESYTSRIFNKQMGMNIPAYINQLRIEEAKELLKSTNKKIYEIAVEAGFSSTTAFHVAFKKQEGITPIEFRNQ</sequence>
<dbReference type="InterPro" id="IPR011006">
    <property type="entry name" value="CheY-like_superfamily"/>
</dbReference>
<dbReference type="SMART" id="SM00342">
    <property type="entry name" value="HTH_ARAC"/>
    <property type="match status" value="1"/>
</dbReference>
<dbReference type="PANTHER" id="PTHR43280">
    <property type="entry name" value="ARAC-FAMILY TRANSCRIPTIONAL REGULATOR"/>
    <property type="match status" value="1"/>
</dbReference>
<reference evidence="9 10" key="1">
    <citation type="submission" date="2016-08" db="EMBL/GenBank/DDBJ databases">
        <title>Characterization of Isolates of Eisenbergiella tayi Derived from Blood Cultures, Using Whole Genome Sequencing.</title>
        <authorList>
            <person name="Bernier A.-M."/>
            <person name="Burdz T."/>
            <person name="Wiebe D."/>
            <person name="Bernard K."/>
        </authorList>
    </citation>
    <scope>NUCLEOTIDE SEQUENCE [LARGE SCALE GENOMIC DNA]</scope>
    <source>
        <strain evidence="9 10">NML120146</strain>
    </source>
</reference>
<evidence type="ECO:0000259" key="8">
    <source>
        <dbReference type="PROSITE" id="PS50110"/>
    </source>
</evidence>
<keyword evidence="10" id="KW-1185">Reference proteome</keyword>
<feature type="domain" description="Response regulatory" evidence="8">
    <location>
        <begin position="6"/>
        <end position="123"/>
    </location>
</feature>
<dbReference type="PROSITE" id="PS01124">
    <property type="entry name" value="HTH_ARAC_FAMILY_2"/>
    <property type="match status" value="1"/>
</dbReference>
<gene>
    <name evidence="9" type="ORF">BEI63_10205</name>
</gene>
<evidence type="ECO:0000256" key="4">
    <source>
        <dbReference type="ARBA" id="ARBA00023163"/>
    </source>
</evidence>
<comment type="function">
    <text evidence="5">May play the central regulatory role in sporulation. It may be an element of the effector pathway responsible for the activation of sporulation genes in response to nutritional stress. Spo0A may act in concert with spo0H (a sigma factor) to control the expression of some genes that are critical to the sporulation process.</text>
</comment>
<evidence type="ECO:0000256" key="5">
    <source>
        <dbReference type="ARBA" id="ARBA00024867"/>
    </source>
</evidence>
<dbReference type="InterPro" id="IPR020449">
    <property type="entry name" value="Tscrpt_reg_AraC-type_HTH"/>
</dbReference>
<feature type="modified residue" description="4-aspartylphosphate" evidence="6">
    <location>
        <position position="58"/>
    </location>
</feature>
<organism evidence="9 10">
    <name type="scientific">Eisenbergiella tayi</name>
    <dbReference type="NCBI Taxonomy" id="1432052"/>
    <lineage>
        <taxon>Bacteria</taxon>
        <taxon>Bacillati</taxon>
        <taxon>Bacillota</taxon>
        <taxon>Clostridia</taxon>
        <taxon>Lachnospirales</taxon>
        <taxon>Lachnospiraceae</taxon>
        <taxon>Eisenbergiella</taxon>
    </lineage>
</organism>
<dbReference type="Pfam" id="PF12833">
    <property type="entry name" value="HTH_18"/>
    <property type="match status" value="1"/>
</dbReference>
<evidence type="ECO:0000259" key="7">
    <source>
        <dbReference type="PROSITE" id="PS01124"/>
    </source>
</evidence>
<keyword evidence="2" id="KW-0805">Transcription regulation</keyword>
<comment type="caution">
    <text evidence="9">The sequence shown here is derived from an EMBL/GenBank/DDBJ whole genome shotgun (WGS) entry which is preliminary data.</text>
</comment>
<dbReference type="SUPFAM" id="SSF46689">
    <property type="entry name" value="Homeodomain-like"/>
    <property type="match status" value="2"/>
</dbReference>
<keyword evidence="4" id="KW-0804">Transcription</keyword>
<name>A0ABX3AHI5_9FIRM</name>
<dbReference type="SUPFAM" id="SSF52172">
    <property type="entry name" value="CheY-like"/>
    <property type="match status" value="1"/>
</dbReference>
<dbReference type="Gene3D" id="3.40.50.2300">
    <property type="match status" value="1"/>
</dbReference>
<protein>
    <recommendedName>
        <fullName evidence="1">Stage 0 sporulation protein A homolog</fullName>
    </recommendedName>
</protein>
<evidence type="ECO:0000256" key="3">
    <source>
        <dbReference type="ARBA" id="ARBA00023125"/>
    </source>
</evidence>
<evidence type="ECO:0000256" key="6">
    <source>
        <dbReference type="PROSITE-ProRule" id="PRU00169"/>
    </source>
</evidence>
<evidence type="ECO:0000256" key="2">
    <source>
        <dbReference type="ARBA" id="ARBA00023015"/>
    </source>
</evidence>
<evidence type="ECO:0000256" key="1">
    <source>
        <dbReference type="ARBA" id="ARBA00018672"/>
    </source>
</evidence>
<dbReference type="InterPro" id="IPR018060">
    <property type="entry name" value="HTH_AraC"/>
</dbReference>
<dbReference type="Gene3D" id="1.10.10.60">
    <property type="entry name" value="Homeodomain-like"/>
    <property type="match status" value="2"/>
</dbReference>
<dbReference type="PROSITE" id="PS50110">
    <property type="entry name" value="RESPONSE_REGULATORY"/>
    <property type="match status" value="1"/>
</dbReference>
<dbReference type="EMBL" id="MEHD01000021">
    <property type="protein sequence ID" value="ODR57485.1"/>
    <property type="molecule type" value="Genomic_DNA"/>
</dbReference>
<accession>A0ABX3AHI5</accession>
<dbReference type="RefSeq" id="WP_069409716.1">
    <property type="nucleotide sequence ID" value="NZ_JAQCZP010000010.1"/>
</dbReference>
<dbReference type="Pfam" id="PF00072">
    <property type="entry name" value="Response_reg"/>
    <property type="match status" value="1"/>
</dbReference>
<dbReference type="Proteomes" id="UP000094869">
    <property type="component" value="Unassembled WGS sequence"/>
</dbReference>
<dbReference type="PRINTS" id="PR00032">
    <property type="entry name" value="HTHARAC"/>
</dbReference>
<evidence type="ECO:0000313" key="10">
    <source>
        <dbReference type="Proteomes" id="UP000094869"/>
    </source>
</evidence>